<sequence length="84" mass="9662">FSEPQSTTPGKKVTTTVLQPTLRKLPKPNYQNMEYKRPLIGTNEREDIEMAAKRVTPYDASLEYKPKPENKDHIKQSTRQQTGS</sequence>
<gene>
    <name evidence="2" type="ORF">OXD698_LOCUS43272</name>
</gene>
<dbReference type="EMBL" id="CAJOAZ010012153">
    <property type="protein sequence ID" value="CAF4247952.1"/>
    <property type="molecule type" value="Genomic_DNA"/>
</dbReference>
<dbReference type="AlphaFoldDB" id="A0A820EL85"/>
<proteinExistence type="predicted"/>
<dbReference type="Proteomes" id="UP000663844">
    <property type="component" value="Unassembled WGS sequence"/>
</dbReference>
<feature type="compositionally biased region" description="Basic and acidic residues" evidence="1">
    <location>
        <begin position="62"/>
        <end position="75"/>
    </location>
</feature>
<name>A0A820EL85_9BILA</name>
<protein>
    <submittedName>
        <fullName evidence="2">Uncharacterized protein</fullName>
    </submittedName>
</protein>
<organism evidence="2 3">
    <name type="scientific">Adineta steineri</name>
    <dbReference type="NCBI Taxonomy" id="433720"/>
    <lineage>
        <taxon>Eukaryota</taxon>
        <taxon>Metazoa</taxon>
        <taxon>Spiralia</taxon>
        <taxon>Gnathifera</taxon>
        <taxon>Rotifera</taxon>
        <taxon>Eurotatoria</taxon>
        <taxon>Bdelloidea</taxon>
        <taxon>Adinetida</taxon>
        <taxon>Adinetidae</taxon>
        <taxon>Adineta</taxon>
    </lineage>
</organism>
<accession>A0A820EL85</accession>
<reference evidence="2" key="1">
    <citation type="submission" date="2021-02" db="EMBL/GenBank/DDBJ databases">
        <authorList>
            <person name="Nowell W R."/>
        </authorList>
    </citation>
    <scope>NUCLEOTIDE SEQUENCE</scope>
</reference>
<feature type="region of interest" description="Disordered" evidence="1">
    <location>
        <begin position="57"/>
        <end position="84"/>
    </location>
</feature>
<evidence type="ECO:0000256" key="1">
    <source>
        <dbReference type="SAM" id="MobiDB-lite"/>
    </source>
</evidence>
<feature type="non-terminal residue" evidence="2">
    <location>
        <position position="1"/>
    </location>
</feature>
<evidence type="ECO:0000313" key="3">
    <source>
        <dbReference type="Proteomes" id="UP000663844"/>
    </source>
</evidence>
<comment type="caution">
    <text evidence="2">The sequence shown here is derived from an EMBL/GenBank/DDBJ whole genome shotgun (WGS) entry which is preliminary data.</text>
</comment>
<evidence type="ECO:0000313" key="2">
    <source>
        <dbReference type="EMBL" id="CAF4247952.1"/>
    </source>
</evidence>